<proteinExistence type="predicted"/>
<dbReference type="OrthoDB" id="6102890at2759"/>
<gene>
    <name evidence="2" type="ORF">MCOR_16849</name>
</gene>
<accession>A0A6J8BDF0</accession>
<reference evidence="2 3" key="1">
    <citation type="submission" date="2020-06" db="EMBL/GenBank/DDBJ databases">
        <authorList>
            <person name="Li R."/>
            <person name="Bekaert M."/>
        </authorList>
    </citation>
    <scope>NUCLEOTIDE SEQUENCE [LARGE SCALE GENOMIC DNA]</scope>
    <source>
        <strain evidence="3">wild</strain>
    </source>
</reference>
<keyword evidence="3" id="KW-1185">Reference proteome</keyword>
<evidence type="ECO:0000313" key="3">
    <source>
        <dbReference type="Proteomes" id="UP000507470"/>
    </source>
</evidence>
<name>A0A6J8BDF0_MYTCO</name>
<dbReference type="Proteomes" id="UP000507470">
    <property type="component" value="Unassembled WGS sequence"/>
</dbReference>
<feature type="domain" description="LRAT" evidence="1">
    <location>
        <begin position="74"/>
        <end position="146"/>
    </location>
</feature>
<dbReference type="InterPro" id="IPR007053">
    <property type="entry name" value="LRAT_dom"/>
</dbReference>
<dbReference type="EMBL" id="CACVKT020002955">
    <property type="protein sequence ID" value="CAC5380924.1"/>
    <property type="molecule type" value="Genomic_DNA"/>
</dbReference>
<sequence>MKRNEKEFENGIICEQCFNINKTLLDVKLRPIKKAEDVQKGDIIRYSYWHLWHEAVVLSIEDVNKSYLKCYIAHYAFCGLFSYRTIIKEELKIHFDGTFTMLEYGPPKYDTYDPDVVVNRAHKRIGEQLFVFFSNDSSHFARWCKLKLKKE</sequence>
<dbReference type="AlphaFoldDB" id="A0A6J8BDF0"/>
<protein>
    <recommendedName>
        <fullName evidence="1">LRAT domain-containing protein</fullName>
    </recommendedName>
</protein>
<evidence type="ECO:0000259" key="1">
    <source>
        <dbReference type="Pfam" id="PF04970"/>
    </source>
</evidence>
<evidence type="ECO:0000313" key="2">
    <source>
        <dbReference type="EMBL" id="CAC5380924.1"/>
    </source>
</evidence>
<organism evidence="2 3">
    <name type="scientific">Mytilus coruscus</name>
    <name type="common">Sea mussel</name>
    <dbReference type="NCBI Taxonomy" id="42192"/>
    <lineage>
        <taxon>Eukaryota</taxon>
        <taxon>Metazoa</taxon>
        <taxon>Spiralia</taxon>
        <taxon>Lophotrochozoa</taxon>
        <taxon>Mollusca</taxon>
        <taxon>Bivalvia</taxon>
        <taxon>Autobranchia</taxon>
        <taxon>Pteriomorphia</taxon>
        <taxon>Mytilida</taxon>
        <taxon>Mytiloidea</taxon>
        <taxon>Mytilidae</taxon>
        <taxon>Mytilinae</taxon>
        <taxon>Mytilus</taxon>
    </lineage>
</organism>
<dbReference type="Pfam" id="PF04970">
    <property type="entry name" value="LRAT"/>
    <property type="match status" value="1"/>
</dbReference>
<dbReference type="Gene3D" id="3.90.1720.10">
    <property type="entry name" value="endopeptidase domain like (from Nostoc punctiforme)"/>
    <property type="match status" value="1"/>
</dbReference>